<gene>
    <name evidence="6" type="ORF">BAE44_0024429</name>
</gene>
<protein>
    <submittedName>
        <fullName evidence="6">Ubiquitin-conjugating enzyme E2 19</fullName>
    </submittedName>
</protein>
<feature type="domain" description="UBC core" evidence="5">
    <location>
        <begin position="1"/>
        <end position="75"/>
    </location>
</feature>
<dbReference type="EMBL" id="LWDX02069655">
    <property type="protein sequence ID" value="OEL14550.1"/>
    <property type="molecule type" value="Genomic_DNA"/>
</dbReference>
<accession>A0A1E5UNT7</accession>
<dbReference type="PANTHER" id="PTHR24067">
    <property type="entry name" value="UBIQUITIN-CONJUGATING ENZYME E2"/>
    <property type="match status" value="1"/>
</dbReference>
<dbReference type="Gene3D" id="3.10.110.10">
    <property type="entry name" value="Ubiquitin Conjugating Enzyme"/>
    <property type="match status" value="1"/>
</dbReference>
<feature type="active site" description="Glycyl thioester intermediate" evidence="3">
    <location>
        <position position="68"/>
    </location>
</feature>
<keyword evidence="2 4" id="KW-0833">Ubl conjugation pathway</keyword>
<dbReference type="OrthoDB" id="10253686at2759"/>
<dbReference type="AlphaFoldDB" id="A0A1E5UNT7"/>
<proteinExistence type="inferred from homology"/>
<evidence type="ECO:0000256" key="3">
    <source>
        <dbReference type="PROSITE-ProRule" id="PRU10133"/>
    </source>
</evidence>
<dbReference type="InterPro" id="IPR016135">
    <property type="entry name" value="UBQ-conjugating_enzyme/RWD"/>
</dbReference>
<dbReference type="Pfam" id="PF00179">
    <property type="entry name" value="UQ_con"/>
    <property type="match status" value="1"/>
</dbReference>
<sequence length="75" mass="7900">MGGDPGVSAFPNGDNIFDWVGAIAGSAGTAYEGTSYHLALPFTANKLPKVTFDTPVFHPNVDAHGNICLDIHQDK</sequence>
<keyword evidence="7" id="KW-1185">Reference proteome</keyword>
<dbReference type="Proteomes" id="UP000095767">
    <property type="component" value="Unassembled WGS sequence"/>
</dbReference>
<dbReference type="PROSITE" id="PS00183">
    <property type="entry name" value="UBC_1"/>
    <property type="match status" value="1"/>
</dbReference>
<evidence type="ECO:0000256" key="2">
    <source>
        <dbReference type="ARBA" id="ARBA00022786"/>
    </source>
</evidence>
<dbReference type="InterPro" id="IPR050113">
    <property type="entry name" value="Ub_conjugating_enzyme"/>
</dbReference>
<dbReference type="STRING" id="888268.A0A1E5UNT7"/>
<comment type="similarity">
    <text evidence="4">Belongs to the ubiquitin-conjugating enzyme family.</text>
</comment>
<reference evidence="6 7" key="1">
    <citation type="submission" date="2016-09" db="EMBL/GenBank/DDBJ databases">
        <title>The draft genome of Dichanthelium oligosanthes: A C3 panicoid grass species.</title>
        <authorList>
            <person name="Studer A.J."/>
            <person name="Schnable J.C."/>
            <person name="Brutnell T.P."/>
        </authorList>
    </citation>
    <scope>NUCLEOTIDE SEQUENCE [LARGE SCALE GENOMIC DNA]</scope>
    <source>
        <strain evidence="7">cv. Kellogg 1175</strain>
        <tissue evidence="6">Leaf</tissue>
    </source>
</reference>
<evidence type="ECO:0000259" key="5">
    <source>
        <dbReference type="PROSITE" id="PS50127"/>
    </source>
</evidence>
<dbReference type="SUPFAM" id="SSF54495">
    <property type="entry name" value="UBC-like"/>
    <property type="match status" value="1"/>
</dbReference>
<name>A0A1E5UNT7_9POAL</name>
<evidence type="ECO:0000313" key="7">
    <source>
        <dbReference type="Proteomes" id="UP000095767"/>
    </source>
</evidence>
<dbReference type="InterPro" id="IPR000608">
    <property type="entry name" value="UBC"/>
</dbReference>
<dbReference type="GO" id="GO:0005524">
    <property type="term" value="F:ATP binding"/>
    <property type="evidence" value="ECO:0007669"/>
    <property type="project" value="UniProtKB-UniRule"/>
</dbReference>
<evidence type="ECO:0000256" key="4">
    <source>
        <dbReference type="RuleBase" id="RU362109"/>
    </source>
</evidence>
<dbReference type="InterPro" id="IPR023313">
    <property type="entry name" value="UBQ-conjugating_AS"/>
</dbReference>
<keyword evidence="4" id="KW-0067">ATP-binding</keyword>
<dbReference type="GO" id="GO:0016740">
    <property type="term" value="F:transferase activity"/>
    <property type="evidence" value="ECO:0007669"/>
    <property type="project" value="UniProtKB-KW"/>
</dbReference>
<organism evidence="6 7">
    <name type="scientific">Dichanthelium oligosanthes</name>
    <dbReference type="NCBI Taxonomy" id="888268"/>
    <lineage>
        <taxon>Eukaryota</taxon>
        <taxon>Viridiplantae</taxon>
        <taxon>Streptophyta</taxon>
        <taxon>Embryophyta</taxon>
        <taxon>Tracheophyta</taxon>
        <taxon>Spermatophyta</taxon>
        <taxon>Magnoliopsida</taxon>
        <taxon>Liliopsida</taxon>
        <taxon>Poales</taxon>
        <taxon>Poaceae</taxon>
        <taxon>PACMAD clade</taxon>
        <taxon>Panicoideae</taxon>
        <taxon>Panicodae</taxon>
        <taxon>Paniceae</taxon>
        <taxon>Dichantheliinae</taxon>
        <taxon>Dichanthelium</taxon>
    </lineage>
</organism>
<dbReference type="PROSITE" id="PS50127">
    <property type="entry name" value="UBC_2"/>
    <property type="match status" value="1"/>
</dbReference>
<keyword evidence="1" id="KW-0808">Transferase</keyword>
<evidence type="ECO:0000256" key="1">
    <source>
        <dbReference type="ARBA" id="ARBA00022679"/>
    </source>
</evidence>
<evidence type="ECO:0000313" key="6">
    <source>
        <dbReference type="EMBL" id="OEL14550.1"/>
    </source>
</evidence>
<comment type="caution">
    <text evidence="6">The sequence shown here is derived from an EMBL/GenBank/DDBJ whole genome shotgun (WGS) entry which is preliminary data.</text>
</comment>
<keyword evidence="4" id="KW-0547">Nucleotide-binding</keyword>